<protein>
    <submittedName>
        <fullName evidence="1">Uncharacterized protein</fullName>
    </submittedName>
</protein>
<dbReference type="EMBL" id="LAZR01031767">
    <property type="protein sequence ID" value="KKL52792.1"/>
    <property type="molecule type" value="Genomic_DNA"/>
</dbReference>
<evidence type="ECO:0000313" key="1">
    <source>
        <dbReference type="EMBL" id="KKL52792.1"/>
    </source>
</evidence>
<name>A0A0F9FP54_9ZZZZ</name>
<sequence>MPTNTVKINNSDDFEWAVGDSKMTELIKWLEENGNRVEDHIPSEQPALEKETNMEHSMIFPCCKKELPAPLDGVELATCPCGQSYKPSVIIE</sequence>
<accession>A0A0F9FP54</accession>
<proteinExistence type="predicted"/>
<comment type="caution">
    <text evidence="1">The sequence shown here is derived from an EMBL/GenBank/DDBJ whole genome shotgun (WGS) entry which is preliminary data.</text>
</comment>
<organism evidence="1">
    <name type="scientific">marine sediment metagenome</name>
    <dbReference type="NCBI Taxonomy" id="412755"/>
    <lineage>
        <taxon>unclassified sequences</taxon>
        <taxon>metagenomes</taxon>
        <taxon>ecological metagenomes</taxon>
    </lineage>
</organism>
<dbReference type="AlphaFoldDB" id="A0A0F9FP54"/>
<reference evidence="1" key="1">
    <citation type="journal article" date="2015" name="Nature">
        <title>Complex archaea that bridge the gap between prokaryotes and eukaryotes.</title>
        <authorList>
            <person name="Spang A."/>
            <person name="Saw J.H."/>
            <person name="Jorgensen S.L."/>
            <person name="Zaremba-Niedzwiedzka K."/>
            <person name="Martijn J."/>
            <person name="Lind A.E."/>
            <person name="van Eijk R."/>
            <person name="Schleper C."/>
            <person name="Guy L."/>
            <person name="Ettema T.J."/>
        </authorList>
    </citation>
    <scope>NUCLEOTIDE SEQUENCE</scope>
</reference>
<gene>
    <name evidence="1" type="ORF">LCGC14_2281910</name>
</gene>